<dbReference type="AlphaFoldDB" id="A0A875S6L6"/>
<dbReference type="OrthoDB" id="3997231at2759"/>
<sequence>MAKGLNRQLSRFGMYQLGLRLEDFELDKSVRRSTSEPLQKKRRINQMVKYVADHLIDSQKNLSVINKRLKLKRLAPDFYLHQQFVINLGKKDLSKMVDIYFELPEPRALYLTSFEFEKFMSQVLAYKMSKEDHILDSEKLVDLFKNLLDDHIPLTGFELTKYVFFTLKNMSSLHKLDKDSCFNGVMQLQSRFIFTRSIWNLILNEFPEKRDIVLKEMANKVTLNRDLLITLLKTSTSISELANLLGLVQLKHIHLDPQMFELILRKLIGFGYYFLAKGMLETLLTSRRPLKMDSFSEGVPIFPTRVERKLARQYEAFNGSLLYRARSAPPRANKVDFSRLIYYYFKPSPMICSVFLDSLCDSEVFTEAKKFEVNNILELMIKNKIPLINSQLLNVLSKLLVSLPENLELDMKMVLQLNDLALSSIEYNERLHANSKDFKYDKKYLSSFIKEQVGNSVVNELRSSFKLSFELFRKWPAEGIEGFYYEMRIEVKEKMLKIYDELEIVEE</sequence>
<protein>
    <submittedName>
        <fullName evidence="1">Uncharacterized protein</fullName>
    </submittedName>
</protein>
<organism evidence="1 2">
    <name type="scientific">Eeniella nana</name>
    <name type="common">Yeast</name>
    <name type="synonym">Brettanomyces nanus</name>
    <dbReference type="NCBI Taxonomy" id="13502"/>
    <lineage>
        <taxon>Eukaryota</taxon>
        <taxon>Fungi</taxon>
        <taxon>Dikarya</taxon>
        <taxon>Ascomycota</taxon>
        <taxon>Saccharomycotina</taxon>
        <taxon>Pichiomycetes</taxon>
        <taxon>Pichiales</taxon>
        <taxon>Pichiaceae</taxon>
        <taxon>Brettanomyces</taxon>
    </lineage>
</organism>
<gene>
    <name evidence="1" type="ORF">FOA43_002722</name>
</gene>
<reference evidence="1" key="1">
    <citation type="submission" date="2020-10" db="EMBL/GenBank/DDBJ databases">
        <authorList>
            <person name="Roach M.J.R."/>
        </authorList>
    </citation>
    <scope>NUCLEOTIDE SEQUENCE</scope>
    <source>
        <strain evidence="1">CBS 1945</strain>
    </source>
</reference>
<dbReference type="RefSeq" id="XP_038778934.1">
    <property type="nucleotide sequence ID" value="XM_038923006.1"/>
</dbReference>
<proteinExistence type="predicted"/>
<dbReference type="Proteomes" id="UP000662931">
    <property type="component" value="Chromosome 3"/>
</dbReference>
<evidence type="ECO:0000313" key="1">
    <source>
        <dbReference type="EMBL" id="QPG75369.1"/>
    </source>
</evidence>
<name>A0A875S6L6_EENNA</name>
<dbReference type="EMBL" id="CP064814">
    <property type="protein sequence ID" value="QPG75369.1"/>
    <property type="molecule type" value="Genomic_DNA"/>
</dbReference>
<dbReference type="GeneID" id="62196123"/>
<keyword evidence="2" id="KW-1185">Reference proteome</keyword>
<evidence type="ECO:0000313" key="2">
    <source>
        <dbReference type="Proteomes" id="UP000662931"/>
    </source>
</evidence>
<dbReference type="KEGG" id="bnn:FOA43_002722"/>
<accession>A0A875S6L6</accession>